<name>A0ABQ9X5J7_9EUKA</name>
<protein>
    <submittedName>
        <fullName evidence="3">Uncharacterized protein</fullName>
    </submittedName>
</protein>
<dbReference type="EMBL" id="JARBJD010000216">
    <property type="protein sequence ID" value="KAK2946873.1"/>
    <property type="molecule type" value="Genomic_DNA"/>
</dbReference>
<keyword evidence="1" id="KW-0175">Coiled coil</keyword>
<feature type="signal peptide" evidence="2">
    <location>
        <begin position="1"/>
        <end position="21"/>
    </location>
</feature>
<organism evidence="3 4">
    <name type="scientific">Blattamonas nauphoetae</name>
    <dbReference type="NCBI Taxonomy" id="2049346"/>
    <lineage>
        <taxon>Eukaryota</taxon>
        <taxon>Metamonada</taxon>
        <taxon>Preaxostyla</taxon>
        <taxon>Oxymonadida</taxon>
        <taxon>Blattamonas</taxon>
    </lineage>
</organism>
<reference evidence="3 4" key="1">
    <citation type="journal article" date="2022" name="bioRxiv">
        <title>Genomics of Preaxostyla Flagellates Illuminates Evolutionary Transitions and the Path Towards Mitochondrial Loss.</title>
        <authorList>
            <person name="Novak L.V.F."/>
            <person name="Treitli S.C."/>
            <person name="Pyrih J."/>
            <person name="Halakuc P."/>
            <person name="Pipaliya S.V."/>
            <person name="Vacek V."/>
            <person name="Brzon O."/>
            <person name="Soukal P."/>
            <person name="Eme L."/>
            <person name="Dacks J.B."/>
            <person name="Karnkowska A."/>
            <person name="Elias M."/>
            <person name="Hampl V."/>
        </authorList>
    </citation>
    <scope>NUCLEOTIDE SEQUENCE [LARGE SCALE GENOMIC DNA]</scope>
    <source>
        <strain evidence="3">NAU3</strain>
        <tissue evidence="3">Gut</tissue>
    </source>
</reference>
<sequence>MGKSASRFPFITLLMSHGVASVATAKLEERTYIFKLKGPVETGKAAIYPDARYDPYNGFETTSYVYTYAVYSFEGLNPSIYKPKDVRLPSDPSLSNGWTYLGDVSVPSVEYFPYFVRLLVCPKTSKLEEPLPLKRGIHIFQNSTLASGTKLAKGSVLVSDSVFQNEELTENFDVKEPMILLAGSTVAKDSKILQYSADAVSMFRDDDGTEMRMKTQEPHVIPISQGPLDKDYVLEAKSKLLKGSKVSLKLPRPQKRSPLTKKTTIARPLEIAAGSIITKDSVVATGSSISNRLRVVNLIKGTHWHVVDDLIFSDASNLSPVQNYVLFSSPKGSRWDMVNNDSKQPKTYVLEYAVPKYTPQEQAALLNTMGAPQNIDDKGLAENTLKKIDQLDKTTTTVDRQDVFTDDISHSLIHFSCPQYDCHNWYTEFATESARKKILDTFNKEMQNHFIKTLESLSTSPEFNQQRGAVFHAFISDAILGGFTLISPARLISPEKIKRHFPKYVNQPPLPTVELPPPIDEAHVLLRNGQSMRKILLPDISQIPWGKLIDFEAKWNILFSSPMFPQNVWVDPLDVQGNFLKVANPNTHREDFAQNQEQTPNKSSAKCFTFYLKPIGGNNVGFDSILLFFKVHEEQGERKVDDISVMFIQSTLANKHKITESGANLMYLWLLLLSTVYRVSQQHIHPFIFMVKQPQLKDFDLEGPNNSESFIPPWNVWVMDGHARQSSEVNLTPTDQLLLSSVSTVQPNTNPNHFRCYFCKHILTEFFPSHRCREISTAQSARVTKSENPIQTQSFFQQPPPGIMAPPRNIRQLTRENRLARFVFNLMWTRPVDPNTGTAFQQRAILGIGLTYPFPNAYTPESHEGLSAFDMTDVEMVRIAGQTLPRLTFHPTRHEQAQRVVWKVLYTYPIPTVFTYFPRRLDVTPTHRQNSREREDVAFRDVRNSHLVDMWLGNGLIGFGGDRTNPVYPVLSLRANLTPHDLPDCLWESQAVPLAQFHLPMDFYPKRSLLLGSRQILTPFEIKGILTLINPKDPKRKNLEASNSMIESCINQGQPLTNDDAMLVLSDDRMFSLLSASELESLQNRLQSLKSLSPYDLQSLVSFVSGPTTLIYDILIKIENHLPNHENTPTVPIKPWKFDAMEKCLQMSLSVSSEILKDFFEHKLLGKETGLSVDDVNLVMDGLETNPLLPYWFRRHVIPFFTKVPQGQQHREILLTKLETTYELREREIWSTILLIHAPIDKDEKTHLTSLIDTHPQLKAYKEVLTSLINDNPHTQDDIDKWKETLTYLEEEDELNGSPLDFLKLFTSKSEEVSKDARALEEAIQSAENILSRDRDTLLSLVLRKPRFTSSRRKEIATLCCRISSEWEKSTYESIAQLRLGKEYAEIINDCVANSKSLNDEHIKSVKELIDSNELLNKYSQEQQDILKGLSADLQVLLDRNAKLYETDQSLACSCALLASDGTKEHLITLFQYLRGNRMDLDPSLVATLTNEVIRFRSCLYLKLMFLFIRLDESKLSWKDLATLLCLPRSESTKQTQPAYRIESYKYHGEEYHIYEAS</sequence>
<proteinExistence type="predicted"/>
<evidence type="ECO:0000313" key="4">
    <source>
        <dbReference type="Proteomes" id="UP001281761"/>
    </source>
</evidence>
<evidence type="ECO:0000256" key="1">
    <source>
        <dbReference type="SAM" id="Coils"/>
    </source>
</evidence>
<keyword evidence="2" id="KW-0732">Signal</keyword>
<feature type="coiled-coil region" evidence="1">
    <location>
        <begin position="1310"/>
        <end position="1337"/>
    </location>
</feature>
<evidence type="ECO:0000256" key="2">
    <source>
        <dbReference type="SAM" id="SignalP"/>
    </source>
</evidence>
<evidence type="ECO:0000313" key="3">
    <source>
        <dbReference type="EMBL" id="KAK2946873.1"/>
    </source>
</evidence>
<comment type="caution">
    <text evidence="3">The sequence shown here is derived from an EMBL/GenBank/DDBJ whole genome shotgun (WGS) entry which is preliminary data.</text>
</comment>
<keyword evidence="4" id="KW-1185">Reference proteome</keyword>
<gene>
    <name evidence="3" type="ORF">BLNAU_18172</name>
</gene>
<feature type="chain" id="PRO_5045437560" evidence="2">
    <location>
        <begin position="22"/>
        <end position="1558"/>
    </location>
</feature>
<accession>A0ABQ9X5J7</accession>
<dbReference type="Proteomes" id="UP001281761">
    <property type="component" value="Unassembled WGS sequence"/>
</dbReference>